<reference evidence="1" key="2">
    <citation type="submission" date="2020-09" db="EMBL/GenBank/DDBJ databases">
        <authorList>
            <person name="Sun Q."/>
            <person name="Zhou Y."/>
        </authorList>
    </citation>
    <scope>NUCLEOTIDE SEQUENCE</scope>
    <source>
        <strain evidence="1">CGMCC 1.15758</strain>
    </source>
</reference>
<sequence length="108" mass="12582">MIKYEVTLYVSKEIDTVFFQWLEQHAAEMLKYNGFVSAKLYQQLECEGNSKVFVACYELETLEHLDDYLKNHAQAMREDGVRKFGDKFSATRRVLALERALIAHTSVI</sequence>
<dbReference type="Gene3D" id="3.30.70.100">
    <property type="match status" value="1"/>
</dbReference>
<dbReference type="InterPro" id="IPR025563">
    <property type="entry name" value="DUF4286"/>
</dbReference>
<keyword evidence="2" id="KW-1185">Reference proteome</keyword>
<name>A0A8J2Z5A9_9GAMM</name>
<reference evidence="1" key="1">
    <citation type="journal article" date="2014" name="Int. J. Syst. Evol. Microbiol.">
        <title>Complete genome sequence of Corynebacterium casei LMG S-19264T (=DSM 44701T), isolated from a smear-ripened cheese.</title>
        <authorList>
            <consortium name="US DOE Joint Genome Institute (JGI-PGF)"/>
            <person name="Walter F."/>
            <person name="Albersmeier A."/>
            <person name="Kalinowski J."/>
            <person name="Ruckert C."/>
        </authorList>
    </citation>
    <scope>NUCLEOTIDE SEQUENCE</scope>
    <source>
        <strain evidence="1">CGMCC 1.15758</strain>
    </source>
</reference>
<dbReference type="RefSeq" id="WP_117003183.1">
    <property type="nucleotide sequence ID" value="NZ_BMJS01000022.1"/>
</dbReference>
<comment type="caution">
    <text evidence="1">The sequence shown here is derived from an EMBL/GenBank/DDBJ whole genome shotgun (WGS) entry which is preliminary data.</text>
</comment>
<proteinExistence type="predicted"/>
<accession>A0A8J2Z5A9</accession>
<evidence type="ECO:0000313" key="2">
    <source>
        <dbReference type="Proteomes" id="UP000636949"/>
    </source>
</evidence>
<protein>
    <recommendedName>
        <fullName evidence="3">DUF4286 domain-containing protein</fullName>
    </recommendedName>
</protein>
<organism evidence="1 2">
    <name type="scientific">Cysteiniphilum litorale</name>
    <dbReference type="NCBI Taxonomy" id="2056700"/>
    <lineage>
        <taxon>Bacteria</taxon>
        <taxon>Pseudomonadati</taxon>
        <taxon>Pseudomonadota</taxon>
        <taxon>Gammaproteobacteria</taxon>
        <taxon>Thiotrichales</taxon>
        <taxon>Fastidiosibacteraceae</taxon>
        <taxon>Cysteiniphilum</taxon>
    </lineage>
</organism>
<dbReference type="InterPro" id="IPR011008">
    <property type="entry name" value="Dimeric_a/b-barrel"/>
</dbReference>
<evidence type="ECO:0000313" key="1">
    <source>
        <dbReference type="EMBL" id="GGG01587.1"/>
    </source>
</evidence>
<dbReference type="Pfam" id="PF14114">
    <property type="entry name" value="DUF4286"/>
    <property type="match status" value="1"/>
</dbReference>
<gene>
    <name evidence="1" type="ORF">GCM10010995_18830</name>
</gene>
<dbReference type="OrthoDB" id="34442at2"/>
<dbReference type="EMBL" id="BMJS01000022">
    <property type="protein sequence ID" value="GGG01587.1"/>
    <property type="molecule type" value="Genomic_DNA"/>
</dbReference>
<dbReference type="Proteomes" id="UP000636949">
    <property type="component" value="Unassembled WGS sequence"/>
</dbReference>
<evidence type="ECO:0008006" key="3">
    <source>
        <dbReference type="Google" id="ProtNLM"/>
    </source>
</evidence>
<dbReference type="AlphaFoldDB" id="A0A8J2Z5A9"/>
<dbReference type="SUPFAM" id="SSF54909">
    <property type="entry name" value="Dimeric alpha+beta barrel"/>
    <property type="match status" value="1"/>
</dbReference>